<name>A0A7J7LTP7_9MAGN</name>
<gene>
    <name evidence="2" type="ORF">GIB67_007966</name>
</gene>
<dbReference type="EMBL" id="JACGCM010002021">
    <property type="protein sequence ID" value="KAF6145947.1"/>
    <property type="molecule type" value="Genomic_DNA"/>
</dbReference>
<feature type="compositionally biased region" description="Gly residues" evidence="1">
    <location>
        <begin position="83"/>
        <end position="95"/>
    </location>
</feature>
<accession>A0A7J7LTP7</accession>
<evidence type="ECO:0000313" key="2">
    <source>
        <dbReference type="EMBL" id="KAF6145947.1"/>
    </source>
</evidence>
<feature type="region of interest" description="Disordered" evidence="1">
    <location>
        <begin position="69"/>
        <end position="115"/>
    </location>
</feature>
<reference evidence="2 3" key="1">
    <citation type="journal article" date="2020" name="IScience">
        <title>Genome Sequencing of the Endangered Kingdonia uniflora (Circaeasteraceae, Ranunculales) Reveals Potential Mechanisms of Evolutionary Specialization.</title>
        <authorList>
            <person name="Sun Y."/>
            <person name="Deng T."/>
            <person name="Zhang A."/>
            <person name="Moore M.J."/>
            <person name="Landis J.B."/>
            <person name="Lin N."/>
            <person name="Zhang H."/>
            <person name="Zhang X."/>
            <person name="Huang J."/>
            <person name="Zhang X."/>
            <person name="Sun H."/>
            <person name="Wang H."/>
        </authorList>
    </citation>
    <scope>NUCLEOTIDE SEQUENCE [LARGE SCALE GENOMIC DNA]</scope>
    <source>
        <strain evidence="2">TB1705</strain>
        <tissue evidence="2">Leaf</tissue>
    </source>
</reference>
<evidence type="ECO:0000313" key="3">
    <source>
        <dbReference type="Proteomes" id="UP000541444"/>
    </source>
</evidence>
<feature type="compositionally biased region" description="Polar residues" evidence="1">
    <location>
        <begin position="69"/>
        <end position="80"/>
    </location>
</feature>
<organism evidence="2 3">
    <name type="scientific">Kingdonia uniflora</name>
    <dbReference type="NCBI Taxonomy" id="39325"/>
    <lineage>
        <taxon>Eukaryota</taxon>
        <taxon>Viridiplantae</taxon>
        <taxon>Streptophyta</taxon>
        <taxon>Embryophyta</taxon>
        <taxon>Tracheophyta</taxon>
        <taxon>Spermatophyta</taxon>
        <taxon>Magnoliopsida</taxon>
        <taxon>Ranunculales</taxon>
        <taxon>Circaeasteraceae</taxon>
        <taxon>Kingdonia</taxon>
    </lineage>
</organism>
<dbReference type="OrthoDB" id="5590282at2759"/>
<proteinExistence type="predicted"/>
<sequence>MNRRFVHVAQGSNEVPSLQLECLVNYVAELSPLYFNCSPQTVDTLLRENLSQYCRFHLPRLNAKTYDGLSSSISPPNQTGRPYGDGGGAFDSPGGGDEEEEIQGSGQMPAPQRQDLSLLGYGSGEIQVEPISAQYVRQVFSPEGTMSSTSIGPISRRPGPVRQATRFPAVYPPSSSRVIMR</sequence>
<dbReference type="Proteomes" id="UP000541444">
    <property type="component" value="Unassembled WGS sequence"/>
</dbReference>
<keyword evidence="3" id="KW-1185">Reference proteome</keyword>
<evidence type="ECO:0000256" key="1">
    <source>
        <dbReference type="SAM" id="MobiDB-lite"/>
    </source>
</evidence>
<comment type="caution">
    <text evidence="2">The sequence shown here is derived from an EMBL/GenBank/DDBJ whole genome shotgun (WGS) entry which is preliminary data.</text>
</comment>
<protein>
    <submittedName>
        <fullName evidence="2">Uncharacterized protein</fullName>
    </submittedName>
</protein>
<dbReference type="AlphaFoldDB" id="A0A7J7LTP7"/>